<dbReference type="PANTHER" id="PTHR22753:SF14">
    <property type="entry name" value="MONOACYLGLYCEROL_DIACYLGLYCEROL O-ACYLTRANSFERASE"/>
    <property type="match status" value="1"/>
</dbReference>
<evidence type="ECO:0000313" key="3">
    <source>
        <dbReference type="Proteomes" id="UP000007519"/>
    </source>
</evidence>
<accession>H6L0C4</accession>
<keyword evidence="2" id="KW-0012">Acyltransferase</keyword>
<sequence length="269" mass="31075">MNYDLPPPNEAQIRWMERLLQPWNWLTEPVYLSTYNIPKDGPVLFVGNHSLMGGLDVPLLALHLYQEHDIFLRILVDHAHFKLPLLRDFLARLGEVEGTPENALALMRQKQYLLVYPGGAREAFKQKGEAYQLLWRNHLGFARLAIAAGCPIVPLATVGAEECYDIVLDREELLQTPLGQIMERFRLRKDLLPPLVKGLGPSFLPKPQRFYFKFGRPIDSRPFAELGEEAGPLALRDQVKLALEKEIAELQEYRKIDPKKEFWRRILPF</sequence>
<dbReference type="RefSeq" id="WP_014373598.1">
    <property type="nucleotide sequence ID" value="NC_016940.1"/>
</dbReference>
<dbReference type="SMART" id="SM00563">
    <property type="entry name" value="PlsC"/>
    <property type="match status" value="1"/>
</dbReference>
<dbReference type="eggNOG" id="COG0204">
    <property type="taxonomic scope" value="Bacteria"/>
</dbReference>
<dbReference type="Proteomes" id="UP000007519">
    <property type="component" value="Chromosome"/>
</dbReference>
<name>H6L0C4_SAPGL</name>
<keyword evidence="3" id="KW-1185">Reference proteome</keyword>
<dbReference type="EMBL" id="CP002831">
    <property type="protein sequence ID" value="AFC23354.1"/>
    <property type="molecule type" value="Genomic_DNA"/>
</dbReference>
<reference evidence="2 3" key="1">
    <citation type="journal article" date="2012" name="Stand. Genomic Sci.">
        <title>Complete genome sequencing and analysis of Saprospira grandis str. Lewin, a predatory marine bacterium.</title>
        <authorList>
            <person name="Saw J.H."/>
            <person name="Yuryev A."/>
            <person name="Kanbe M."/>
            <person name="Hou S."/>
            <person name="Young A.G."/>
            <person name="Aizawa S."/>
            <person name="Alam M."/>
        </authorList>
    </citation>
    <scope>NUCLEOTIDE SEQUENCE [LARGE SCALE GENOMIC DNA]</scope>
    <source>
        <strain evidence="2 3">Lewin</strain>
    </source>
</reference>
<dbReference type="AlphaFoldDB" id="H6L0C4"/>
<dbReference type="STRING" id="984262.SGRA_0615"/>
<dbReference type="InterPro" id="IPR002123">
    <property type="entry name" value="Plipid/glycerol_acylTrfase"/>
</dbReference>
<dbReference type="HOGENOM" id="CLU_015395_0_0_10"/>
<dbReference type="OrthoDB" id="9803035at2"/>
<dbReference type="GO" id="GO:0016746">
    <property type="term" value="F:acyltransferase activity"/>
    <property type="evidence" value="ECO:0007669"/>
    <property type="project" value="UniProtKB-KW"/>
</dbReference>
<dbReference type="PANTHER" id="PTHR22753">
    <property type="entry name" value="TRANSMEMBRANE PROTEIN 68"/>
    <property type="match status" value="1"/>
</dbReference>
<evidence type="ECO:0000313" key="2">
    <source>
        <dbReference type="EMBL" id="AFC23354.1"/>
    </source>
</evidence>
<dbReference type="CDD" id="cd07987">
    <property type="entry name" value="LPLAT_MGAT-like"/>
    <property type="match status" value="1"/>
</dbReference>
<organism evidence="2 3">
    <name type="scientific">Saprospira grandis (strain Lewin)</name>
    <dbReference type="NCBI Taxonomy" id="984262"/>
    <lineage>
        <taxon>Bacteria</taxon>
        <taxon>Pseudomonadati</taxon>
        <taxon>Bacteroidota</taxon>
        <taxon>Saprospiria</taxon>
        <taxon>Saprospirales</taxon>
        <taxon>Saprospiraceae</taxon>
        <taxon>Saprospira</taxon>
    </lineage>
</organism>
<dbReference type="SUPFAM" id="SSF69593">
    <property type="entry name" value="Glycerol-3-phosphate (1)-acyltransferase"/>
    <property type="match status" value="1"/>
</dbReference>
<dbReference type="Pfam" id="PF01553">
    <property type="entry name" value="Acyltransferase"/>
    <property type="match status" value="1"/>
</dbReference>
<evidence type="ECO:0000259" key="1">
    <source>
        <dbReference type="SMART" id="SM00563"/>
    </source>
</evidence>
<dbReference type="KEGG" id="sgn:SGRA_0615"/>
<gene>
    <name evidence="2" type="ordered locus">SGRA_0615</name>
</gene>
<keyword evidence="2" id="KW-0808">Transferase</keyword>
<dbReference type="GO" id="GO:0016020">
    <property type="term" value="C:membrane"/>
    <property type="evidence" value="ECO:0007669"/>
    <property type="project" value="TreeGrafter"/>
</dbReference>
<protein>
    <submittedName>
        <fullName evidence="2">Acyltransferase</fullName>
    </submittedName>
</protein>
<proteinExistence type="predicted"/>
<feature type="domain" description="Phospholipid/glycerol acyltransferase" evidence="1">
    <location>
        <begin position="43"/>
        <end position="160"/>
    </location>
</feature>